<feature type="compositionally biased region" description="Low complexity" evidence="1">
    <location>
        <begin position="153"/>
        <end position="166"/>
    </location>
</feature>
<keyword evidence="4" id="KW-1185">Reference proteome</keyword>
<reference evidence="3 4" key="1">
    <citation type="journal article" date="2020" name="Cell">
        <title>Large-Scale Comparative Analyses of Tick Genomes Elucidate Their Genetic Diversity and Vector Capacities.</title>
        <authorList>
            <consortium name="Tick Genome and Microbiome Consortium (TIGMIC)"/>
            <person name="Jia N."/>
            <person name="Wang J."/>
            <person name="Shi W."/>
            <person name="Du L."/>
            <person name="Sun Y."/>
            <person name="Zhan W."/>
            <person name="Jiang J.F."/>
            <person name="Wang Q."/>
            <person name="Zhang B."/>
            <person name="Ji P."/>
            <person name="Bell-Sakyi L."/>
            <person name="Cui X.M."/>
            <person name="Yuan T.T."/>
            <person name="Jiang B.G."/>
            <person name="Yang W.F."/>
            <person name="Lam T.T."/>
            <person name="Chang Q.C."/>
            <person name="Ding S.J."/>
            <person name="Wang X.J."/>
            <person name="Zhu J.G."/>
            <person name="Ruan X.D."/>
            <person name="Zhao L."/>
            <person name="Wei J.T."/>
            <person name="Ye R.Z."/>
            <person name="Que T.C."/>
            <person name="Du C.H."/>
            <person name="Zhou Y.H."/>
            <person name="Cheng J.X."/>
            <person name="Dai P.F."/>
            <person name="Guo W.B."/>
            <person name="Han X.H."/>
            <person name="Huang E.J."/>
            <person name="Li L.F."/>
            <person name="Wei W."/>
            <person name="Gao Y.C."/>
            <person name="Liu J.Z."/>
            <person name="Shao H.Z."/>
            <person name="Wang X."/>
            <person name="Wang C.C."/>
            <person name="Yang T.C."/>
            <person name="Huo Q.B."/>
            <person name="Li W."/>
            <person name="Chen H.Y."/>
            <person name="Chen S.E."/>
            <person name="Zhou L.G."/>
            <person name="Ni X.B."/>
            <person name="Tian J.H."/>
            <person name="Sheng Y."/>
            <person name="Liu T."/>
            <person name="Pan Y.S."/>
            <person name="Xia L.Y."/>
            <person name="Li J."/>
            <person name="Zhao F."/>
            <person name="Cao W.C."/>
        </authorList>
    </citation>
    <scope>NUCLEOTIDE SEQUENCE [LARGE SCALE GENOMIC DNA]</scope>
    <source>
        <strain evidence="3">HaeL-2018</strain>
    </source>
</reference>
<dbReference type="InterPro" id="IPR041966">
    <property type="entry name" value="LOTUS-like"/>
</dbReference>
<evidence type="ECO:0000313" key="4">
    <source>
        <dbReference type="Proteomes" id="UP000821853"/>
    </source>
</evidence>
<dbReference type="Proteomes" id="UP000821853">
    <property type="component" value="Chromosome 2"/>
</dbReference>
<accession>A0A9J6FI43</accession>
<evidence type="ECO:0000256" key="1">
    <source>
        <dbReference type="SAM" id="MobiDB-lite"/>
    </source>
</evidence>
<sequence>MEDLLTDVKCIVRSILVTEKGGMTIPQLEREYRSNEGQPVPYAKFGCRSIREFLNKISDTVRITNVNGEERVQAKGNSDLEHIDRMVKQQKPSATKAKVKHSMVHNRSQRGRPASSFGQRNRFRNQGTRQPLPTPGRTQQAVMRPQPAAMRHQPAAMQPRAAAMQPLPSAMQPLPSAMQPSHSAMQPPQSTVQPSQSTVQPQPRQPTTQAEWATVPPPFSRELETSLSEKPEMLSSLPEKPETSSPQPSFTSSTNNEKAPDNLSKLHDLLYKRSFPRSALKSRSASKMVSVEADTNGQAGVQIPDSSSQGSVTLSVQQLLEAAASTSRAQADPQGAPNAPQHDHTVMTNADPWKGDYYVGNGLAQYPQPLASAPNVACLPVFRPWRAPVSPCPPTPQSESGIFAGFSAVQQQRSVLNPTAAEYKPEVARKAEGVSLHVAQASATVRKVFADKQTQAAGGVETRNKETSTIDLAIEIPPCFSSCVRSLLGSNASGLSIEVLLEKCRHKLGDDAYFMQKKLPVEMARDVLFAVPSVCVISDSEGKFKVMPCSDNKGGKSGSVLPDDLIHGLMSVLFDYPEGLDASDLLHMHDRRFGKHKYLLDHCQNTFDFVRNVLVALPCTSLVSHGDGRYTVSVYREKLQDDCLALVNGRAGPLSSAADGCDSLAEVNSYSTQEVPQDQPFPVIVGEVFNPAVFYVLITTSDMFTKFDTMMSELDKFYSSAAGDFYVVQSKDLRPWLGLCCVVR</sequence>
<name>A0A9J6FI43_HAELO</name>
<feature type="compositionally biased region" description="Basic residues" evidence="1">
    <location>
        <begin position="97"/>
        <end position="110"/>
    </location>
</feature>
<dbReference type="Pfam" id="PF12872">
    <property type="entry name" value="OST-HTH"/>
    <property type="match status" value="1"/>
</dbReference>
<dbReference type="InterPro" id="IPR025605">
    <property type="entry name" value="OST-HTH/LOTUS_dom"/>
</dbReference>
<feature type="compositionally biased region" description="Low complexity" evidence="1">
    <location>
        <begin position="243"/>
        <end position="254"/>
    </location>
</feature>
<proteinExistence type="predicted"/>
<dbReference type="EMBL" id="JABSTR010000004">
    <property type="protein sequence ID" value="KAH9366030.1"/>
    <property type="molecule type" value="Genomic_DNA"/>
</dbReference>
<evidence type="ECO:0000313" key="3">
    <source>
        <dbReference type="EMBL" id="KAH9366030.1"/>
    </source>
</evidence>
<dbReference type="PROSITE" id="PS51644">
    <property type="entry name" value="HTH_OST"/>
    <property type="match status" value="1"/>
</dbReference>
<feature type="compositionally biased region" description="Basic and acidic residues" evidence="1">
    <location>
        <begin position="221"/>
        <end position="232"/>
    </location>
</feature>
<dbReference type="OrthoDB" id="6498296at2759"/>
<dbReference type="CDD" id="cd09972">
    <property type="entry name" value="LOTUS_TDRD_OSKAR"/>
    <property type="match status" value="1"/>
</dbReference>
<protein>
    <recommendedName>
        <fullName evidence="2">HTH OST-type domain-containing protein</fullName>
    </recommendedName>
</protein>
<organism evidence="3 4">
    <name type="scientific">Haemaphysalis longicornis</name>
    <name type="common">Bush tick</name>
    <dbReference type="NCBI Taxonomy" id="44386"/>
    <lineage>
        <taxon>Eukaryota</taxon>
        <taxon>Metazoa</taxon>
        <taxon>Ecdysozoa</taxon>
        <taxon>Arthropoda</taxon>
        <taxon>Chelicerata</taxon>
        <taxon>Arachnida</taxon>
        <taxon>Acari</taxon>
        <taxon>Parasitiformes</taxon>
        <taxon>Ixodida</taxon>
        <taxon>Ixodoidea</taxon>
        <taxon>Ixodidae</taxon>
        <taxon>Haemaphysalinae</taxon>
        <taxon>Haemaphysalis</taxon>
    </lineage>
</organism>
<dbReference type="AlphaFoldDB" id="A0A9J6FI43"/>
<feature type="region of interest" description="Disordered" evidence="1">
    <location>
        <begin position="323"/>
        <end position="348"/>
    </location>
</feature>
<feature type="compositionally biased region" description="Low complexity" evidence="1">
    <location>
        <begin position="186"/>
        <end position="209"/>
    </location>
</feature>
<comment type="caution">
    <text evidence="3">The sequence shown here is derived from an EMBL/GenBank/DDBJ whole genome shotgun (WGS) entry which is preliminary data.</text>
</comment>
<evidence type="ECO:0000259" key="2">
    <source>
        <dbReference type="PROSITE" id="PS51644"/>
    </source>
</evidence>
<feature type="compositionally biased region" description="Polar residues" evidence="1">
    <location>
        <begin position="116"/>
        <end position="141"/>
    </location>
</feature>
<gene>
    <name evidence="3" type="ORF">HPB48_022323</name>
</gene>
<feature type="domain" description="HTH OST-type" evidence="2">
    <location>
        <begin position="4"/>
        <end position="78"/>
    </location>
</feature>
<dbReference type="VEuPathDB" id="VectorBase:HLOH_053230"/>
<feature type="region of interest" description="Disordered" evidence="1">
    <location>
        <begin position="89"/>
        <end position="261"/>
    </location>
</feature>
<dbReference type="Gene3D" id="3.30.420.610">
    <property type="entry name" value="LOTUS domain-like"/>
    <property type="match status" value="1"/>
</dbReference>